<dbReference type="RefSeq" id="WP_136336366.1">
    <property type="nucleotide sequence ID" value="NZ_QXMP01000017.1"/>
</dbReference>
<evidence type="ECO:0000313" key="2">
    <source>
        <dbReference type="EMBL" id="THD66294.1"/>
    </source>
</evidence>
<name>A0A4V3UXX6_9FLAO</name>
<dbReference type="Proteomes" id="UP000305939">
    <property type="component" value="Unassembled WGS sequence"/>
</dbReference>
<dbReference type="InterPro" id="IPR052712">
    <property type="entry name" value="Acid_resist_chaperone_HdeD"/>
</dbReference>
<feature type="transmembrane region" description="Helical" evidence="1">
    <location>
        <begin position="124"/>
        <end position="144"/>
    </location>
</feature>
<dbReference type="OrthoDB" id="7059775at2"/>
<dbReference type="InterPro" id="IPR005325">
    <property type="entry name" value="DUF308_memb"/>
</dbReference>
<dbReference type="PANTHER" id="PTHR34989:SF1">
    <property type="entry name" value="PROTEIN HDED"/>
    <property type="match status" value="1"/>
</dbReference>
<feature type="transmembrane region" description="Helical" evidence="1">
    <location>
        <begin position="69"/>
        <end position="87"/>
    </location>
</feature>
<comment type="caution">
    <text evidence="2">The sequence shown here is derived from an EMBL/GenBank/DDBJ whole genome shotgun (WGS) entry which is preliminary data.</text>
</comment>
<keyword evidence="1" id="KW-0472">Membrane</keyword>
<dbReference type="GO" id="GO:0005886">
    <property type="term" value="C:plasma membrane"/>
    <property type="evidence" value="ECO:0007669"/>
    <property type="project" value="TreeGrafter"/>
</dbReference>
<accession>A0A4V3UXX6</accession>
<feature type="transmembrane region" description="Helical" evidence="1">
    <location>
        <begin position="93"/>
        <end position="112"/>
    </location>
</feature>
<organism evidence="2 3">
    <name type="scientific">Robertkochia marina</name>
    <dbReference type="NCBI Taxonomy" id="1227945"/>
    <lineage>
        <taxon>Bacteria</taxon>
        <taxon>Pseudomonadati</taxon>
        <taxon>Bacteroidota</taxon>
        <taxon>Flavobacteriia</taxon>
        <taxon>Flavobacteriales</taxon>
        <taxon>Flavobacteriaceae</taxon>
        <taxon>Robertkochia</taxon>
    </lineage>
</organism>
<proteinExistence type="predicted"/>
<protein>
    <recommendedName>
        <fullName evidence="4">HdeD family acid-resistance protein</fullName>
    </recommendedName>
</protein>
<keyword evidence="1" id="KW-0812">Transmembrane</keyword>
<dbReference type="Pfam" id="PF03729">
    <property type="entry name" value="DUF308"/>
    <property type="match status" value="2"/>
</dbReference>
<evidence type="ECO:0008006" key="4">
    <source>
        <dbReference type="Google" id="ProtNLM"/>
    </source>
</evidence>
<sequence length="198" mass="22074">MLKSLANSWKALIFKGIILIILALLMFSNPTATAASIVMWFAIMIALDGIITLITAIREWKEREHKWRFLLEGVLGLIVGAVLFVSPEIPMTFIGLAVAFWFIFIGINRILMGLRLRKEMEGEGWVIFNGFLTLLLGLAIAATPYLAVSFLVWVMGIGFLLAGVALIFLGVKLKKGKKKILDKLDDLKDNMRSEMSSD</sequence>
<gene>
    <name evidence="2" type="ORF">E7Z59_10790</name>
</gene>
<dbReference type="PANTHER" id="PTHR34989">
    <property type="entry name" value="PROTEIN HDED"/>
    <property type="match status" value="1"/>
</dbReference>
<dbReference type="AlphaFoldDB" id="A0A4V3UXX6"/>
<feature type="transmembrane region" description="Helical" evidence="1">
    <location>
        <begin position="37"/>
        <end position="57"/>
    </location>
</feature>
<feature type="transmembrane region" description="Helical" evidence="1">
    <location>
        <begin position="12"/>
        <end position="31"/>
    </location>
</feature>
<reference evidence="2 3" key="1">
    <citation type="submission" date="2019-04" db="EMBL/GenBank/DDBJ databases">
        <title>Draft genome sequence of Robertkochia marina CC-AMO-30D.</title>
        <authorList>
            <person name="Hameed A."/>
            <person name="Lin S.-Y."/>
            <person name="Shahina M."/>
            <person name="Lai W.-A."/>
            <person name="Young C.-C."/>
        </authorList>
    </citation>
    <scope>NUCLEOTIDE SEQUENCE [LARGE SCALE GENOMIC DNA]</scope>
    <source>
        <strain evidence="2 3">CC-AMO-30D</strain>
    </source>
</reference>
<feature type="transmembrane region" description="Helical" evidence="1">
    <location>
        <begin position="150"/>
        <end position="171"/>
    </location>
</feature>
<keyword evidence="1" id="KW-1133">Transmembrane helix</keyword>
<evidence type="ECO:0000256" key="1">
    <source>
        <dbReference type="SAM" id="Phobius"/>
    </source>
</evidence>
<keyword evidence="3" id="KW-1185">Reference proteome</keyword>
<evidence type="ECO:0000313" key="3">
    <source>
        <dbReference type="Proteomes" id="UP000305939"/>
    </source>
</evidence>
<dbReference type="EMBL" id="SSMC01000003">
    <property type="protein sequence ID" value="THD66294.1"/>
    <property type="molecule type" value="Genomic_DNA"/>
</dbReference>